<dbReference type="RefSeq" id="XP_003115205.2">
    <property type="nucleotide sequence ID" value="XM_003115157.2"/>
</dbReference>
<feature type="compositionally biased region" description="Basic and acidic residues" evidence="1">
    <location>
        <begin position="179"/>
        <end position="192"/>
    </location>
</feature>
<gene>
    <name evidence="3" type="ORF">CRE_18401</name>
</gene>
<keyword evidence="2" id="KW-0812">Transmembrane</keyword>
<reference evidence="3" key="1">
    <citation type="submission" date="2007-07" db="EMBL/GenBank/DDBJ databases">
        <title>PCAP assembly of the Caenorhabditis remanei genome.</title>
        <authorList>
            <consortium name="The Caenorhabditis remanei Sequencing Consortium"/>
            <person name="Wilson R.K."/>
        </authorList>
    </citation>
    <scope>NUCLEOTIDE SEQUENCE [LARGE SCALE GENOMIC DNA]</scope>
    <source>
        <strain evidence="3">PB4641</strain>
    </source>
</reference>
<evidence type="ECO:0000256" key="1">
    <source>
        <dbReference type="SAM" id="MobiDB-lite"/>
    </source>
</evidence>
<keyword evidence="4" id="KW-1185">Reference proteome</keyword>
<sequence length="263" mass="30108">MGGISDCHHFLLFRIYIIHITRKLERNCSMNALYIIIGVLVVIVLIIIAICVFGKCCRCRQQDSPDEVIDSPDSSNRNIGNNDSDKTDEEPVAPKNSSTPRESSSKKHKNPPISSPAFQKSPPLAFLKQPYYHEPLKEFKNSHRTPRDKKCHDHSRPCRRHIPYYETVYQTEFKKSHRSIREKTNQSNRRTEMSTNGNISPSMKSQCSQKTSKSSKRSARSSKMEKTQRDDRSEKTDITSKSGKSTKTDRSAKTEITDKSSKK</sequence>
<dbReference type="InParanoid" id="E3LJY6"/>
<dbReference type="Proteomes" id="UP000008281">
    <property type="component" value="Unassembled WGS sequence"/>
</dbReference>
<feature type="region of interest" description="Disordered" evidence="1">
    <location>
        <begin position="173"/>
        <end position="263"/>
    </location>
</feature>
<proteinExistence type="predicted"/>
<dbReference type="HOGENOM" id="CLU_1058606_0_0_1"/>
<feature type="region of interest" description="Disordered" evidence="1">
    <location>
        <begin position="137"/>
        <end position="157"/>
    </location>
</feature>
<keyword evidence="2" id="KW-1133">Transmembrane helix</keyword>
<name>E3LJY6_CAERE</name>
<keyword evidence="2" id="KW-0472">Membrane</keyword>
<dbReference type="OMA" id="YIIHITR"/>
<feature type="transmembrane region" description="Helical" evidence="2">
    <location>
        <begin position="32"/>
        <end position="55"/>
    </location>
</feature>
<dbReference type="OrthoDB" id="10608964at2759"/>
<dbReference type="eggNOG" id="ENOG502R98X">
    <property type="taxonomic scope" value="Eukaryota"/>
</dbReference>
<evidence type="ECO:0000313" key="4">
    <source>
        <dbReference type="Proteomes" id="UP000008281"/>
    </source>
</evidence>
<evidence type="ECO:0000313" key="3">
    <source>
        <dbReference type="EMBL" id="EFO99692.1"/>
    </source>
</evidence>
<dbReference type="AlphaFoldDB" id="E3LJY6"/>
<feature type="compositionally biased region" description="Polar residues" evidence="1">
    <location>
        <begin position="72"/>
        <end position="82"/>
    </location>
</feature>
<dbReference type="GeneID" id="9839410"/>
<dbReference type="CTD" id="9839410"/>
<organism evidence="4">
    <name type="scientific">Caenorhabditis remanei</name>
    <name type="common">Caenorhabditis vulgaris</name>
    <dbReference type="NCBI Taxonomy" id="31234"/>
    <lineage>
        <taxon>Eukaryota</taxon>
        <taxon>Metazoa</taxon>
        <taxon>Ecdysozoa</taxon>
        <taxon>Nematoda</taxon>
        <taxon>Chromadorea</taxon>
        <taxon>Rhabditida</taxon>
        <taxon>Rhabditina</taxon>
        <taxon>Rhabditomorpha</taxon>
        <taxon>Rhabditoidea</taxon>
        <taxon>Rhabditidae</taxon>
        <taxon>Peloderinae</taxon>
        <taxon>Caenorhabditis</taxon>
    </lineage>
</organism>
<feature type="region of interest" description="Disordered" evidence="1">
    <location>
        <begin position="65"/>
        <end position="121"/>
    </location>
</feature>
<accession>E3LJY6</accession>
<evidence type="ECO:0000256" key="2">
    <source>
        <dbReference type="SAM" id="Phobius"/>
    </source>
</evidence>
<dbReference type="FunCoup" id="E3LJY6">
    <property type="interactions" value="545"/>
</dbReference>
<dbReference type="EMBL" id="DS268410">
    <property type="protein sequence ID" value="EFO99692.1"/>
    <property type="molecule type" value="Genomic_DNA"/>
</dbReference>
<protein>
    <submittedName>
        <fullName evidence="3">Uncharacterized protein</fullName>
    </submittedName>
</protein>
<dbReference type="KEGG" id="crq:GCK72_018906"/>
<feature type="compositionally biased region" description="Basic and acidic residues" evidence="1">
    <location>
        <begin position="222"/>
        <end position="238"/>
    </location>
</feature>
<feature type="compositionally biased region" description="Low complexity" evidence="1">
    <location>
        <begin position="202"/>
        <end position="212"/>
    </location>
</feature>
<feature type="compositionally biased region" description="Basic and acidic residues" evidence="1">
    <location>
        <begin position="246"/>
        <end position="263"/>
    </location>
</feature>